<dbReference type="SUPFAM" id="SSF53335">
    <property type="entry name" value="S-adenosyl-L-methionine-dependent methyltransferases"/>
    <property type="match status" value="1"/>
</dbReference>
<proteinExistence type="inferred from homology"/>
<dbReference type="Proteomes" id="UP001525961">
    <property type="component" value="Unassembled WGS sequence"/>
</dbReference>
<organism evidence="5 6">
    <name type="scientific">Laspinema olomoucense D3b</name>
    <dbReference type="NCBI Taxonomy" id="2953688"/>
    <lineage>
        <taxon>Bacteria</taxon>
        <taxon>Bacillati</taxon>
        <taxon>Cyanobacteriota</taxon>
        <taxon>Cyanophyceae</taxon>
        <taxon>Oscillatoriophycideae</taxon>
        <taxon>Oscillatoriales</taxon>
        <taxon>Laspinemataceae</taxon>
        <taxon>Laspinema</taxon>
        <taxon>Laspinema olomoucense</taxon>
    </lineage>
</organism>
<dbReference type="Gene3D" id="3.40.50.150">
    <property type="entry name" value="Vaccinia Virus protein VP39"/>
    <property type="match status" value="1"/>
</dbReference>
<feature type="domain" description="DNA methylase N-4/N-6" evidence="4">
    <location>
        <begin position="59"/>
        <end position="329"/>
    </location>
</feature>
<evidence type="ECO:0000256" key="1">
    <source>
        <dbReference type="ARBA" id="ARBA00022603"/>
    </source>
</evidence>
<keyword evidence="2" id="KW-0808">Transferase</keyword>
<keyword evidence="1" id="KW-0489">Methyltransferase</keyword>
<evidence type="ECO:0000256" key="2">
    <source>
        <dbReference type="ARBA" id="ARBA00022679"/>
    </source>
</evidence>
<sequence>MNKKMQDLTLIPSTAIGGVQIENADVATRYQFWQAPTVIVSDGAYGLGLFPGDPPTPTDLPHWYDRHIEAWSDYCLPETTLWFWCSEMGWATIHPLLEKNGWQYRSVNIWDKGVAHIAGNVNSKTIRRFPIVTEVCVHYVRNVELPTGNGDRLPMQQWLRYEWLRSGLPLNKTNEACGVKNAATRKYFTQDRLWYFPPPEMMACLVSYANQYGKPTNWPYFSLDGKSPVTADQWSRMRAKWNHFHGVTNVWSEPAVRGAERLKDKQARCIHANQKPLRLIERIILASSDSNDVVWEPFGGLCSAAIASMRKGRRCYSAEINPDYYKLAKNRLEQEYDIRSSALFPELV</sequence>
<dbReference type="InterPro" id="IPR002941">
    <property type="entry name" value="DNA_methylase_N4/N6"/>
</dbReference>
<gene>
    <name evidence="5" type="ORF">NG792_11145</name>
</gene>
<protein>
    <recommendedName>
        <fullName evidence="3">Methyltransferase</fullName>
        <ecNumber evidence="3">2.1.1.-</ecNumber>
    </recommendedName>
</protein>
<dbReference type="EMBL" id="JAMXFA010000012">
    <property type="protein sequence ID" value="MCT7978264.1"/>
    <property type="molecule type" value="Genomic_DNA"/>
</dbReference>
<comment type="similarity">
    <text evidence="3">Belongs to the N(4)/N(6)-methyltransferase family.</text>
</comment>
<evidence type="ECO:0000259" key="4">
    <source>
        <dbReference type="Pfam" id="PF01555"/>
    </source>
</evidence>
<dbReference type="Pfam" id="PF01555">
    <property type="entry name" value="N6_N4_Mtase"/>
    <property type="match status" value="1"/>
</dbReference>
<accession>A0ABT2N6D5</accession>
<dbReference type="InterPro" id="IPR001091">
    <property type="entry name" value="RM_Methyltransferase"/>
</dbReference>
<dbReference type="InterPro" id="IPR029063">
    <property type="entry name" value="SAM-dependent_MTases_sf"/>
</dbReference>
<name>A0ABT2N6D5_9CYAN</name>
<evidence type="ECO:0000313" key="5">
    <source>
        <dbReference type="EMBL" id="MCT7978264.1"/>
    </source>
</evidence>
<evidence type="ECO:0000313" key="6">
    <source>
        <dbReference type="Proteomes" id="UP001525961"/>
    </source>
</evidence>
<dbReference type="RefSeq" id="WP_261235500.1">
    <property type="nucleotide sequence ID" value="NZ_JAMXFA010000012.1"/>
</dbReference>
<keyword evidence="6" id="KW-1185">Reference proteome</keyword>
<evidence type="ECO:0000256" key="3">
    <source>
        <dbReference type="RuleBase" id="RU362026"/>
    </source>
</evidence>
<dbReference type="EC" id="2.1.1.-" evidence="3"/>
<reference evidence="5 6" key="1">
    <citation type="journal article" date="2022" name="Front. Microbiol.">
        <title>High genomic differentiation and limited gene flow indicate recent cryptic speciation within the genus Laspinema (cyanobacteria).</title>
        <authorList>
            <person name="Stanojkovic A."/>
            <person name="Skoupy S."/>
            <person name="Skaloud P."/>
            <person name="Dvorak P."/>
        </authorList>
    </citation>
    <scope>NUCLEOTIDE SEQUENCE [LARGE SCALE GENOMIC DNA]</scope>
    <source>
        <strain evidence="5 6">D3b</strain>
    </source>
</reference>
<dbReference type="PRINTS" id="PR00508">
    <property type="entry name" value="S21N4MTFRASE"/>
</dbReference>
<comment type="caution">
    <text evidence="5">The sequence shown here is derived from an EMBL/GenBank/DDBJ whole genome shotgun (WGS) entry which is preliminary data.</text>
</comment>